<comment type="caution">
    <text evidence="1">The sequence shown here is derived from an EMBL/GenBank/DDBJ whole genome shotgun (WGS) entry which is preliminary data.</text>
</comment>
<dbReference type="AlphaFoldDB" id="A0A9X3EX82"/>
<evidence type="ECO:0000313" key="2">
    <source>
        <dbReference type="Proteomes" id="UP001150924"/>
    </source>
</evidence>
<organism evidence="1 2">
    <name type="scientific">Nannocystis pusilla</name>
    <dbReference type="NCBI Taxonomy" id="889268"/>
    <lineage>
        <taxon>Bacteria</taxon>
        <taxon>Pseudomonadati</taxon>
        <taxon>Myxococcota</taxon>
        <taxon>Polyangia</taxon>
        <taxon>Nannocystales</taxon>
        <taxon>Nannocystaceae</taxon>
        <taxon>Nannocystis</taxon>
    </lineage>
</organism>
<gene>
    <name evidence="1" type="ORF">OV079_42210</name>
</gene>
<name>A0A9X3EX82_9BACT</name>
<protein>
    <submittedName>
        <fullName evidence="1">Uncharacterized protein</fullName>
    </submittedName>
</protein>
<reference evidence="1" key="1">
    <citation type="submission" date="2022-11" db="EMBL/GenBank/DDBJ databases">
        <title>Minimal conservation of predation-associated metabolite biosynthetic gene clusters underscores biosynthetic potential of Myxococcota including descriptions for ten novel species: Archangium lansinium sp. nov., Myxococcus landrumus sp. nov., Nannocystis bai.</title>
        <authorList>
            <person name="Ahearne A."/>
            <person name="Stevens C."/>
            <person name="Phillips K."/>
        </authorList>
    </citation>
    <scope>NUCLEOTIDE SEQUENCE</scope>
    <source>
        <strain evidence="1">Na p29</strain>
    </source>
</reference>
<accession>A0A9X3EX82</accession>
<dbReference type="Proteomes" id="UP001150924">
    <property type="component" value="Unassembled WGS sequence"/>
</dbReference>
<dbReference type="EMBL" id="JAPNKE010000002">
    <property type="protein sequence ID" value="MCY1012053.1"/>
    <property type="molecule type" value="Genomic_DNA"/>
</dbReference>
<evidence type="ECO:0000313" key="1">
    <source>
        <dbReference type="EMBL" id="MCY1012053.1"/>
    </source>
</evidence>
<keyword evidence="2" id="KW-1185">Reference proteome</keyword>
<sequence length="474" mass="53829">MEELPFAVENKGVLPVVSHRRLILVWPKTELVPKPPKKEENYLYHERKVTIRWAERQFSQWGKIHTVGESATTDWPDTSSNPDPEDPDFNEDISMVSWTDQGGLQVGVNRAYEYLFEDRMKKLAQWSYNGCSGSLHWYGFGDQDDDAKIGDLEGPWPVPSPHSEVYFQAFGLGGGPGKLLMPFESNKGLAYSGPILKLPGGVYKFLSIPHQDERLDCSRPFIYSDKYASLYLRPSNSGAGTNDANPDKLFLQQIGQNHLQPYFGLAGITVPYQAPPADNQLVKELSGGDNIASMQQWGSFGKYTKYSASVFYHPYTCLFLERVRRFGVAGLLDPAVATQGGDVSLQYQAVDQPLAPDHEYFDDETIVYQEYPTADIDFRYGGAYSVYNWELFFHIPMYIADRLMAENRFEEAQRWLGYIFDPTRNPQEVGNTDCLHYWNFKEFRESSSTCRSPSCSSCCTTPAPTTSSLARRRR</sequence>
<proteinExistence type="predicted"/>
<dbReference type="RefSeq" id="WP_267775388.1">
    <property type="nucleotide sequence ID" value="NZ_JAPNKE010000002.1"/>
</dbReference>